<evidence type="ECO:0000313" key="8">
    <source>
        <dbReference type="EMBL" id="MDQ0224647.1"/>
    </source>
</evidence>
<dbReference type="RefSeq" id="WP_307190580.1">
    <property type="nucleotide sequence ID" value="NZ_JAUSTZ010000002.1"/>
</dbReference>
<keyword evidence="3 6" id="KW-0812">Transmembrane</keyword>
<protein>
    <recommendedName>
        <fullName evidence="6">TVP38/TMEM64 family membrane protein</fullName>
    </recommendedName>
</protein>
<feature type="transmembrane region" description="Helical" evidence="6">
    <location>
        <begin position="50"/>
        <end position="74"/>
    </location>
</feature>
<comment type="similarity">
    <text evidence="6">Belongs to the TVP38/TMEM64 family.</text>
</comment>
<dbReference type="PANTHER" id="PTHR12677:SF49">
    <property type="entry name" value="TVP38_TMEM64 FAMILY MEMBRANE PROTEIN"/>
    <property type="match status" value="1"/>
</dbReference>
<evidence type="ECO:0000256" key="2">
    <source>
        <dbReference type="ARBA" id="ARBA00022475"/>
    </source>
</evidence>
<evidence type="ECO:0000259" key="7">
    <source>
        <dbReference type="Pfam" id="PF09335"/>
    </source>
</evidence>
<feature type="domain" description="VTT" evidence="7">
    <location>
        <begin position="39"/>
        <end position="153"/>
    </location>
</feature>
<feature type="transmembrane region" description="Helical" evidence="6">
    <location>
        <begin position="161"/>
        <end position="177"/>
    </location>
</feature>
<evidence type="ECO:0000256" key="1">
    <source>
        <dbReference type="ARBA" id="ARBA00004651"/>
    </source>
</evidence>
<dbReference type="InterPro" id="IPR015414">
    <property type="entry name" value="TMEM64"/>
</dbReference>
<name>A0ABT9YYH1_9BACI</name>
<comment type="subcellular location">
    <subcellularLocation>
        <location evidence="1 6">Cell membrane</location>
        <topology evidence="1 6">Multi-pass membrane protein</topology>
    </subcellularLocation>
</comment>
<dbReference type="EMBL" id="JAUSTZ010000002">
    <property type="protein sequence ID" value="MDQ0224647.1"/>
    <property type="molecule type" value="Genomic_DNA"/>
</dbReference>
<evidence type="ECO:0000256" key="4">
    <source>
        <dbReference type="ARBA" id="ARBA00022989"/>
    </source>
</evidence>
<feature type="transmembrane region" description="Helical" evidence="6">
    <location>
        <begin position="94"/>
        <end position="124"/>
    </location>
</feature>
<evidence type="ECO:0000256" key="5">
    <source>
        <dbReference type="ARBA" id="ARBA00023136"/>
    </source>
</evidence>
<comment type="caution">
    <text evidence="8">The sequence shown here is derived from an EMBL/GenBank/DDBJ whole genome shotgun (WGS) entry which is preliminary data.</text>
</comment>
<dbReference type="PANTHER" id="PTHR12677">
    <property type="entry name" value="GOLGI APPARATUS MEMBRANE PROTEIN TVP38-RELATED"/>
    <property type="match status" value="1"/>
</dbReference>
<accession>A0ABT9YYH1</accession>
<dbReference type="InterPro" id="IPR032816">
    <property type="entry name" value="VTT_dom"/>
</dbReference>
<evidence type="ECO:0000256" key="6">
    <source>
        <dbReference type="RuleBase" id="RU366058"/>
    </source>
</evidence>
<evidence type="ECO:0000256" key="3">
    <source>
        <dbReference type="ARBA" id="ARBA00022692"/>
    </source>
</evidence>
<keyword evidence="2 6" id="KW-1003">Cell membrane</keyword>
<keyword evidence="5 6" id="KW-0472">Membrane</keyword>
<sequence>MVRTIDLATSSVVDAIETTGFFAPIVFILFHLIRQFLLIPVAVVCVVGGILFGGVFGTIYSIVGLTGSSILFYFLPKLFPSFYQKLVKMKGKYIGMYTTFSIGQIIVLRLIPFMNFSLICLCILEKTKSFRRYVKISFLTHIPSCICFTFLGVSLQSLSPIILGGIVIILFVLVYLLREKQAFIKWEEFFVKEKG</sequence>
<dbReference type="Proteomes" id="UP001232245">
    <property type="component" value="Unassembled WGS sequence"/>
</dbReference>
<keyword evidence="9" id="KW-1185">Reference proteome</keyword>
<evidence type="ECO:0000313" key="9">
    <source>
        <dbReference type="Proteomes" id="UP001232245"/>
    </source>
</evidence>
<reference evidence="8 9" key="1">
    <citation type="submission" date="2023-07" db="EMBL/GenBank/DDBJ databases">
        <title>Genomic Encyclopedia of Type Strains, Phase IV (KMG-IV): sequencing the most valuable type-strain genomes for metagenomic binning, comparative biology and taxonomic classification.</title>
        <authorList>
            <person name="Goeker M."/>
        </authorList>
    </citation>
    <scope>NUCLEOTIDE SEQUENCE [LARGE SCALE GENOMIC DNA]</scope>
    <source>
        <strain evidence="8 9">DSM 17723</strain>
    </source>
</reference>
<comment type="caution">
    <text evidence="6">Lacks conserved residue(s) required for the propagation of feature annotation.</text>
</comment>
<gene>
    <name evidence="8" type="ORF">J2S02_000976</name>
</gene>
<proteinExistence type="inferred from homology"/>
<organism evidence="8 9">
    <name type="scientific">Metabacillus niabensis</name>
    <dbReference type="NCBI Taxonomy" id="324854"/>
    <lineage>
        <taxon>Bacteria</taxon>
        <taxon>Bacillati</taxon>
        <taxon>Bacillota</taxon>
        <taxon>Bacilli</taxon>
        <taxon>Bacillales</taxon>
        <taxon>Bacillaceae</taxon>
        <taxon>Metabacillus</taxon>
    </lineage>
</organism>
<keyword evidence="4 6" id="KW-1133">Transmembrane helix</keyword>
<dbReference type="Pfam" id="PF09335">
    <property type="entry name" value="VTT_dom"/>
    <property type="match status" value="1"/>
</dbReference>
<feature type="transmembrane region" description="Helical" evidence="6">
    <location>
        <begin position="136"/>
        <end position="155"/>
    </location>
</feature>